<sequence>MAPFKVIGAGFGRTGTESLRFALDILGYNTHHMKCFFNDLSMDCNGFYDAYYNREEADWDRLFEGYDAVTNFSVTFYYDLYKKYLDAKVTLTVRSDDSWYTFIKNTTFWAAKEFPKPQEGTREFDVLSLTQNGLFRRDHIEGVKNSIPKDQLLVVELDEG</sequence>
<dbReference type="PANTHER" id="PTHR36978">
    <property type="entry name" value="P-LOOP CONTAINING NUCLEOTIDE TRIPHOSPHATE HYDROLASE"/>
    <property type="match status" value="1"/>
</dbReference>
<proteinExistence type="predicted"/>
<protein>
    <recommendedName>
        <fullName evidence="3">Sulfotransferase family protein</fullName>
    </recommendedName>
</protein>
<evidence type="ECO:0000313" key="1">
    <source>
        <dbReference type="EMBL" id="GAA5795576.1"/>
    </source>
</evidence>
<name>A0ABP9XLB8_9FUNG</name>
<dbReference type="Gene3D" id="3.40.50.300">
    <property type="entry name" value="P-loop containing nucleotide triphosphate hydrolases"/>
    <property type="match status" value="1"/>
</dbReference>
<dbReference type="SUPFAM" id="SSF52540">
    <property type="entry name" value="P-loop containing nucleoside triphosphate hydrolases"/>
    <property type="match status" value="1"/>
</dbReference>
<dbReference type="PANTHER" id="PTHR36978:SF4">
    <property type="entry name" value="P-LOOP CONTAINING NUCLEOSIDE TRIPHOSPHATE HYDROLASE PROTEIN"/>
    <property type="match status" value="1"/>
</dbReference>
<dbReference type="Proteomes" id="UP001476247">
    <property type="component" value="Unassembled WGS sequence"/>
</dbReference>
<reference evidence="1 2" key="1">
    <citation type="submission" date="2024-04" db="EMBL/GenBank/DDBJ databases">
        <title>genome sequences of Mucor flavus KT1a and Helicostylum pulchrum KT1b strains isolation_sourced from the surface of a dry-aged beef.</title>
        <authorList>
            <person name="Toyotome T."/>
            <person name="Hosono M."/>
            <person name="Torimaru M."/>
            <person name="Fukuda K."/>
            <person name="Mikami N."/>
        </authorList>
    </citation>
    <scope>NUCLEOTIDE SEQUENCE [LARGE SCALE GENOMIC DNA]</scope>
    <source>
        <strain evidence="1 2">KT1b</strain>
    </source>
</reference>
<dbReference type="InterPro" id="IPR027417">
    <property type="entry name" value="P-loop_NTPase"/>
</dbReference>
<evidence type="ECO:0008006" key="3">
    <source>
        <dbReference type="Google" id="ProtNLM"/>
    </source>
</evidence>
<gene>
    <name evidence="1" type="ORF">HPULCUR_000937</name>
</gene>
<organism evidence="1 2">
    <name type="scientific">Helicostylum pulchrum</name>
    <dbReference type="NCBI Taxonomy" id="562976"/>
    <lineage>
        <taxon>Eukaryota</taxon>
        <taxon>Fungi</taxon>
        <taxon>Fungi incertae sedis</taxon>
        <taxon>Mucoromycota</taxon>
        <taxon>Mucoromycotina</taxon>
        <taxon>Mucoromycetes</taxon>
        <taxon>Mucorales</taxon>
        <taxon>Mucorineae</taxon>
        <taxon>Mucoraceae</taxon>
        <taxon>Helicostylum</taxon>
    </lineage>
</organism>
<keyword evidence="2" id="KW-1185">Reference proteome</keyword>
<accession>A0ABP9XLB8</accession>
<dbReference type="InterPro" id="IPR040632">
    <property type="entry name" value="Sulfotransfer_4"/>
</dbReference>
<dbReference type="Pfam" id="PF17784">
    <property type="entry name" value="Sulfotransfer_4"/>
    <property type="match status" value="1"/>
</dbReference>
<evidence type="ECO:0000313" key="2">
    <source>
        <dbReference type="Proteomes" id="UP001476247"/>
    </source>
</evidence>
<dbReference type="EMBL" id="BAABUJ010000005">
    <property type="protein sequence ID" value="GAA5795576.1"/>
    <property type="molecule type" value="Genomic_DNA"/>
</dbReference>
<comment type="caution">
    <text evidence="1">The sequence shown here is derived from an EMBL/GenBank/DDBJ whole genome shotgun (WGS) entry which is preliminary data.</text>
</comment>